<sequence length="740" mass="87140">MQQSEKYLIVRVIVIILCLLSMIGCSLILWTLFKTPRLSKNPGSIIQRMTIAQIIITFLMLFAQFYIDNDDNKIGAAFTISSKFCSFLGFIEIFFSSEYILYNVYFPINLYFSLKTQNFNFTKYFRQMEMISFMFSFVFTMTMLLIHDIKINFVGVCGLFLQEISTIFGSILAVITISVLVLLIFIATEKSSFKTTLYNKDSEKFHQKYQKEFKIVNILYTTVFLVTYLIPTCLIFLSQSNNQNNNHYYLLPIIYPFGGILLFLIRINDPIVKKYLYNVLTGKKNKNQNNKLKDKLLQNQDFNVIEQISIDSGLEISVCNNKKLRYTVKQVLSEKQIQSDITLTSHFGSGFQTKLIKSNQELFILLLSIKNAINQCIQQKSYSFKNLKPFNFNHITKYSLYLQDDFKEMDQKYKNFNNLCLKDYVNELCYKRVIYCYSYASNTLIHLFSQILNIDLDQLRTSLKIELNTKKIVNTKLPQSYGPIFLTYDNYFSIEIISKQHKLLLTKGGGLMNICKRYQIEYSKSKNGNTLLPAILGLYTIQIEEDRFINVVLKLNQLKINYPLQINQISIPEEQDHLIQQDVFGWIQLSLEKGQFKLFIAEKLFDDKFQIRIEDNDFKLSKSAAQDLLTILSKDIEEFCFFRNLTLSLVYFKLPTNRLDSMCKHENSFSYHYQLIKNSQQMTPLQMNEYFKGLGQFELDSKIGFVRIYIDNFWQEWEYIQENERCFYFDKLTEQLSEII</sequence>
<dbReference type="AlphaFoldDB" id="A0A8S1KKE1"/>
<protein>
    <submittedName>
        <fullName evidence="6">Uncharacterized protein</fullName>
    </submittedName>
</protein>
<dbReference type="PANTHER" id="PTHR23112:SF0">
    <property type="entry name" value="TRANSMEMBRANE PROTEIN 116"/>
    <property type="match status" value="1"/>
</dbReference>
<dbReference type="EMBL" id="CAJJDM010000020">
    <property type="protein sequence ID" value="CAD8054861.1"/>
    <property type="molecule type" value="Genomic_DNA"/>
</dbReference>
<dbReference type="GO" id="GO:0005886">
    <property type="term" value="C:plasma membrane"/>
    <property type="evidence" value="ECO:0007669"/>
    <property type="project" value="TreeGrafter"/>
</dbReference>
<evidence type="ECO:0000256" key="2">
    <source>
        <dbReference type="ARBA" id="ARBA00022692"/>
    </source>
</evidence>
<feature type="transmembrane region" description="Helical" evidence="5">
    <location>
        <begin position="12"/>
        <end position="33"/>
    </location>
</feature>
<evidence type="ECO:0000313" key="6">
    <source>
        <dbReference type="EMBL" id="CAD8054861.1"/>
    </source>
</evidence>
<evidence type="ECO:0000313" key="7">
    <source>
        <dbReference type="Proteomes" id="UP000688137"/>
    </source>
</evidence>
<feature type="transmembrane region" description="Helical" evidence="5">
    <location>
        <begin position="215"/>
        <end position="237"/>
    </location>
</feature>
<feature type="transmembrane region" description="Helical" evidence="5">
    <location>
        <begin position="87"/>
        <end position="112"/>
    </location>
</feature>
<dbReference type="OMA" id="EWEYIQE"/>
<evidence type="ECO:0000256" key="5">
    <source>
        <dbReference type="SAM" id="Phobius"/>
    </source>
</evidence>
<dbReference type="GO" id="GO:0007189">
    <property type="term" value="P:adenylate cyclase-activating G protein-coupled receptor signaling pathway"/>
    <property type="evidence" value="ECO:0007669"/>
    <property type="project" value="TreeGrafter"/>
</dbReference>
<evidence type="ECO:0000256" key="1">
    <source>
        <dbReference type="ARBA" id="ARBA00004141"/>
    </source>
</evidence>
<comment type="caution">
    <text evidence="6">The sequence shown here is derived from an EMBL/GenBank/DDBJ whole genome shotgun (WGS) entry which is preliminary data.</text>
</comment>
<keyword evidence="4 5" id="KW-0472">Membrane</keyword>
<feature type="transmembrane region" description="Helical" evidence="5">
    <location>
        <begin position="167"/>
        <end position="187"/>
    </location>
</feature>
<reference evidence="6" key="1">
    <citation type="submission" date="2021-01" db="EMBL/GenBank/DDBJ databases">
        <authorList>
            <consortium name="Genoscope - CEA"/>
            <person name="William W."/>
        </authorList>
    </citation>
    <scope>NUCLEOTIDE SEQUENCE</scope>
</reference>
<organism evidence="6 7">
    <name type="scientific">Paramecium primaurelia</name>
    <dbReference type="NCBI Taxonomy" id="5886"/>
    <lineage>
        <taxon>Eukaryota</taxon>
        <taxon>Sar</taxon>
        <taxon>Alveolata</taxon>
        <taxon>Ciliophora</taxon>
        <taxon>Intramacronucleata</taxon>
        <taxon>Oligohymenophorea</taxon>
        <taxon>Peniculida</taxon>
        <taxon>Parameciidae</taxon>
        <taxon>Paramecium</taxon>
    </lineage>
</organism>
<keyword evidence="2 5" id="KW-0812">Transmembrane</keyword>
<accession>A0A8S1KKE1</accession>
<keyword evidence="3 5" id="KW-1133">Transmembrane helix</keyword>
<dbReference type="GO" id="GO:0004930">
    <property type="term" value="F:G protein-coupled receptor activity"/>
    <property type="evidence" value="ECO:0007669"/>
    <property type="project" value="TreeGrafter"/>
</dbReference>
<dbReference type="Proteomes" id="UP000688137">
    <property type="component" value="Unassembled WGS sequence"/>
</dbReference>
<dbReference type="SUPFAM" id="SSF81321">
    <property type="entry name" value="Family A G protein-coupled receptor-like"/>
    <property type="match status" value="1"/>
</dbReference>
<evidence type="ECO:0000256" key="4">
    <source>
        <dbReference type="ARBA" id="ARBA00023136"/>
    </source>
</evidence>
<dbReference type="PANTHER" id="PTHR23112">
    <property type="entry name" value="G PROTEIN-COUPLED RECEPTOR 157-RELATED"/>
    <property type="match status" value="1"/>
</dbReference>
<feature type="transmembrane region" description="Helical" evidence="5">
    <location>
        <begin position="45"/>
        <end position="67"/>
    </location>
</feature>
<evidence type="ECO:0000256" key="3">
    <source>
        <dbReference type="ARBA" id="ARBA00022989"/>
    </source>
</evidence>
<keyword evidence="7" id="KW-1185">Reference proteome</keyword>
<dbReference type="PROSITE" id="PS51257">
    <property type="entry name" value="PROKAR_LIPOPROTEIN"/>
    <property type="match status" value="1"/>
</dbReference>
<comment type="subcellular location">
    <subcellularLocation>
        <location evidence="1">Membrane</location>
        <topology evidence="1">Multi-pass membrane protein</topology>
    </subcellularLocation>
</comment>
<proteinExistence type="predicted"/>
<name>A0A8S1KKE1_PARPR</name>
<gene>
    <name evidence="6" type="ORF">PPRIM_AZ9-3.1.T0220244</name>
</gene>
<feature type="transmembrane region" description="Helical" evidence="5">
    <location>
        <begin position="133"/>
        <end position="161"/>
    </location>
</feature>
<dbReference type="CDD" id="cd00637">
    <property type="entry name" value="7tm_classA_rhodopsin-like"/>
    <property type="match status" value="1"/>
</dbReference>
<feature type="transmembrane region" description="Helical" evidence="5">
    <location>
        <begin position="249"/>
        <end position="267"/>
    </location>
</feature>